<comment type="caution">
    <text evidence="7">The sequence shown here is derived from an EMBL/GenBank/DDBJ whole genome shotgun (WGS) entry which is preliminary data.</text>
</comment>
<dbReference type="Pfam" id="PF01734">
    <property type="entry name" value="Patatin"/>
    <property type="match status" value="1"/>
</dbReference>
<dbReference type="Gene3D" id="2.40.160.50">
    <property type="entry name" value="membrane protein fhac: a member of the omp85/tpsb transporter family"/>
    <property type="match status" value="1"/>
</dbReference>
<feature type="domain" description="PNPLA" evidence="6">
    <location>
        <begin position="261"/>
        <end position="453"/>
    </location>
</feature>
<keyword evidence="1 4" id="KW-0378">Hydrolase</keyword>
<evidence type="ECO:0000256" key="2">
    <source>
        <dbReference type="ARBA" id="ARBA00022963"/>
    </source>
</evidence>
<feature type="short sequence motif" description="DGA/G" evidence="4">
    <location>
        <begin position="440"/>
        <end position="442"/>
    </location>
</feature>
<evidence type="ECO:0000313" key="7">
    <source>
        <dbReference type="EMBL" id="KAB7629674.1"/>
    </source>
</evidence>
<dbReference type="InterPro" id="IPR002641">
    <property type="entry name" value="PNPLA_dom"/>
</dbReference>
<proteinExistence type="predicted"/>
<dbReference type="GO" id="GO:0016042">
    <property type="term" value="P:lipid catabolic process"/>
    <property type="evidence" value="ECO:0007669"/>
    <property type="project" value="UniProtKB-UniRule"/>
</dbReference>
<evidence type="ECO:0000256" key="1">
    <source>
        <dbReference type="ARBA" id="ARBA00022801"/>
    </source>
</evidence>
<feature type="active site" description="Nucleophile" evidence="4">
    <location>
        <position position="294"/>
    </location>
</feature>
<accession>A0A7V7YEW0</accession>
<feature type="short sequence motif" description="GXGXXG" evidence="4">
    <location>
        <begin position="265"/>
        <end position="270"/>
    </location>
</feature>
<dbReference type="PROSITE" id="PS51635">
    <property type="entry name" value="PNPLA"/>
    <property type="match status" value="1"/>
</dbReference>
<organism evidence="7 8">
    <name type="scientific">Stenotrophomonas rhizophila</name>
    <dbReference type="NCBI Taxonomy" id="216778"/>
    <lineage>
        <taxon>Bacteria</taxon>
        <taxon>Pseudomonadati</taxon>
        <taxon>Pseudomonadota</taxon>
        <taxon>Gammaproteobacteria</taxon>
        <taxon>Lysobacterales</taxon>
        <taxon>Lysobacteraceae</taxon>
        <taxon>Stenotrophomonas</taxon>
    </lineage>
</organism>
<dbReference type="GO" id="GO:0016787">
    <property type="term" value="F:hydrolase activity"/>
    <property type="evidence" value="ECO:0007669"/>
    <property type="project" value="UniProtKB-UniRule"/>
</dbReference>
<dbReference type="EMBL" id="WELC01000016">
    <property type="protein sequence ID" value="KAB7629674.1"/>
    <property type="molecule type" value="Genomic_DNA"/>
</dbReference>
<keyword evidence="2 4" id="KW-0442">Lipid degradation</keyword>
<dbReference type="InterPro" id="IPR050301">
    <property type="entry name" value="NTE"/>
</dbReference>
<dbReference type="PANTHER" id="PTHR14226:SF29">
    <property type="entry name" value="NEUROPATHY TARGET ESTERASE SWS"/>
    <property type="match status" value="1"/>
</dbReference>
<dbReference type="Gene3D" id="3.40.1090.10">
    <property type="entry name" value="Cytosolic phospholipase A2 catalytic domain"/>
    <property type="match status" value="2"/>
</dbReference>
<evidence type="ECO:0000256" key="4">
    <source>
        <dbReference type="PROSITE-ProRule" id="PRU01161"/>
    </source>
</evidence>
<gene>
    <name evidence="7" type="ORF">F9K92_12870</name>
</gene>
<dbReference type="CDD" id="cd07205">
    <property type="entry name" value="Pat_PNPLA6_PNPLA7_NTE1_like"/>
    <property type="match status" value="1"/>
</dbReference>
<dbReference type="Proteomes" id="UP000449004">
    <property type="component" value="Unassembled WGS sequence"/>
</dbReference>
<sequence length="969" mass="106244">MGGRSAFLGGGWNYTRVRPQGRRHGYPVLGTGGQRDRWRHHRHMARRVLGEGTADALPWLVPGRAAAPSPHHDPGRQHPVFRGAVQWLGPVPAGRIRQQRSPAGIARLRARVAVAPAGTGRHSVPDRSKHTGSVRCLRDRPRGAGMGHLSAAGWRPGLPGRGTGGLSSHRPLRWRTDARRVDLARPGRQSALQGDDGCRGMRDRMQQAQAHATGRATRRVGSRWLFVLAALACAPLMAVAQTATAPVDSATRDPDRPRTCLVLGGGGARGAAHIGVLKVLERERVPIDCIVGTSMGAVVGGLYASGYTADEIEAVLDRIDWAEVLRDKPPRDERSMRRKEDDLRLLGGVEVGLSNGKIAFPQGLIQGQKLEMLLRRLLLPTWQVRDFDHLPIPFRAIATDIVSGEKVVFAQGDLALAIRASMSVPGVFAPVRYEDHLLVDGGVVDNVPIDEARRLGAQRLIVSRVGSPLMTEAQLDSPLAISHQMASVLMQREVLAQLATLGPQDLLITPPLGDMGSQDFNRSPQAVGVGEQATQAEVAAVRRFQVDHTRYAAFHRQHRPPAYEAPIVAFIDVLRDKTRTARYIEQRLTPEVGQPLAPDRVEQNVATAYGEGRYQQVQWRLEERDGQQGLVLAPQDKRWGPDFLHFALRLSDDFDGSSNYQLITELTRTGLSEQGAELKLRVGLGEVEEAFAEYYRPFGSSGRHALSTYAKYRATDLDLALMRGGALAEFRYSQWLGGLRWAYSPHPDWEIALFGERGRERLRLDVGNPTELGNYRADMGSLGWQLRHDSIDSSAFPSRGQRVSVTRQHYLDALGTDNSAAVTRVQWDGAWAHGQNRWLGGLRASSAHGGDDLLATYGFLGGLGNLSGYPEESIFAPQTALARVVYYRRVAHADSLLTIPLYVGGSVEWGGFWQRREDVSLDGMQTAGSLFVGADTFLGPVFLGYGRAQGGHTSFYLTFGSLLRTLDGF</sequence>
<reference evidence="7 8" key="1">
    <citation type="submission" date="2019-10" db="EMBL/GenBank/DDBJ databases">
        <title>Halotolerant bacteria associated to Saharan-endemic halophytes Stipa tenacissima L. and Atriplex halimus L mitigate salt stress and promote growth of tomato plants.</title>
        <authorList>
            <person name="Dif G."/>
        </authorList>
    </citation>
    <scope>NUCLEOTIDE SEQUENCE [LARGE SCALE GENOMIC DNA]</scope>
    <source>
        <strain evidence="7 8">IS26</strain>
    </source>
</reference>
<evidence type="ECO:0000256" key="3">
    <source>
        <dbReference type="ARBA" id="ARBA00023098"/>
    </source>
</evidence>
<protein>
    <recommendedName>
        <fullName evidence="6">PNPLA domain-containing protein</fullName>
    </recommendedName>
</protein>
<keyword evidence="3 4" id="KW-0443">Lipid metabolism</keyword>
<feature type="active site" description="Proton acceptor" evidence="4">
    <location>
        <position position="440"/>
    </location>
</feature>
<dbReference type="InterPro" id="IPR016035">
    <property type="entry name" value="Acyl_Trfase/lysoPLipase"/>
</dbReference>
<evidence type="ECO:0000256" key="5">
    <source>
        <dbReference type="SAM" id="MobiDB-lite"/>
    </source>
</evidence>
<evidence type="ECO:0000313" key="8">
    <source>
        <dbReference type="Proteomes" id="UP000449004"/>
    </source>
</evidence>
<evidence type="ECO:0000259" key="6">
    <source>
        <dbReference type="PROSITE" id="PS51635"/>
    </source>
</evidence>
<dbReference type="AlphaFoldDB" id="A0A7V7YEW0"/>
<dbReference type="SUPFAM" id="SSF52151">
    <property type="entry name" value="FabD/lysophospholipase-like"/>
    <property type="match status" value="1"/>
</dbReference>
<feature type="short sequence motif" description="GXSXG" evidence="4">
    <location>
        <begin position="292"/>
        <end position="296"/>
    </location>
</feature>
<dbReference type="PANTHER" id="PTHR14226">
    <property type="entry name" value="NEUROPATHY TARGET ESTERASE/SWISS CHEESE D.MELANOGASTER"/>
    <property type="match status" value="1"/>
</dbReference>
<feature type="region of interest" description="Disordered" evidence="5">
    <location>
        <begin position="116"/>
        <end position="170"/>
    </location>
</feature>
<name>A0A7V7YEW0_9GAMM</name>